<dbReference type="InterPro" id="IPR011123">
    <property type="entry name" value="Y_Y_Y"/>
</dbReference>
<dbReference type="GO" id="GO:0006355">
    <property type="term" value="P:regulation of DNA-templated transcription"/>
    <property type="evidence" value="ECO:0007669"/>
    <property type="project" value="InterPro"/>
</dbReference>
<evidence type="ECO:0000313" key="6">
    <source>
        <dbReference type="EMBL" id="AXY73279.1"/>
    </source>
</evidence>
<name>A0A3B7MJ70_9BACT</name>
<dbReference type="Pfam" id="PF00196">
    <property type="entry name" value="GerE"/>
    <property type="match status" value="1"/>
</dbReference>
<dbReference type="GO" id="GO:0003677">
    <property type="term" value="F:DNA binding"/>
    <property type="evidence" value="ECO:0007669"/>
    <property type="project" value="InterPro"/>
</dbReference>
<dbReference type="SUPFAM" id="SSF46894">
    <property type="entry name" value="C-terminal effector domain of the bipartite response regulators"/>
    <property type="match status" value="1"/>
</dbReference>
<feature type="domain" description="HTH luxR-type" evidence="5">
    <location>
        <begin position="906"/>
        <end position="963"/>
    </location>
</feature>
<dbReference type="InterPro" id="IPR016032">
    <property type="entry name" value="Sig_transdc_resp-reg_C-effctor"/>
</dbReference>
<dbReference type="PANTHER" id="PTHR43547">
    <property type="entry name" value="TWO-COMPONENT HISTIDINE KINASE"/>
    <property type="match status" value="1"/>
</dbReference>
<dbReference type="Gene3D" id="1.10.10.10">
    <property type="entry name" value="Winged helix-like DNA-binding domain superfamily/Winged helix DNA-binding domain"/>
    <property type="match status" value="1"/>
</dbReference>
<dbReference type="InterPro" id="IPR000792">
    <property type="entry name" value="Tscrpt_reg_LuxR_C"/>
</dbReference>
<dbReference type="PROSITE" id="PS51257">
    <property type="entry name" value="PROKAR_LIPOPROTEIN"/>
    <property type="match status" value="1"/>
</dbReference>
<keyword evidence="3" id="KW-0812">Transmembrane</keyword>
<gene>
    <name evidence="6" type="ORF">D3H65_04485</name>
</gene>
<dbReference type="Gene3D" id="2.130.10.10">
    <property type="entry name" value="YVTN repeat-like/Quinoprotein amine dehydrogenase"/>
    <property type="match status" value="2"/>
</dbReference>
<proteinExistence type="predicted"/>
<dbReference type="OrthoDB" id="9809670at2"/>
<organism evidence="6 7">
    <name type="scientific">Paraflavitalea soli</name>
    <dbReference type="NCBI Taxonomy" id="2315862"/>
    <lineage>
        <taxon>Bacteria</taxon>
        <taxon>Pseudomonadati</taxon>
        <taxon>Bacteroidota</taxon>
        <taxon>Chitinophagia</taxon>
        <taxon>Chitinophagales</taxon>
        <taxon>Chitinophagaceae</taxon>
        <taxon>Paraflavitalea</taxon>
    </lineage>
</organism>
<dbReference type="InterPro" id="IPR015943">
    <property type="entry name" value="WD40/YVTN_repeat-like_dom_sf"/>
</dbReference>
<dbReference type="Proteomes" id="UP000263900">
    <property type="component" value="Chromosome"/>
</dbReference>
<dbReference type="GO" id="GO:0000155">
    <property type="term" value="F:phosphorelay sensor kinase activity"/>
    <property type="evidence" value="ECO:0007669"/>
    <property type="project" value="TreeGrafter"/>
</dbReference>
<dbReference type="KEGG" id="pseg:D3H65_04485"/>
<feature type="transmembrane region" description="Helical" evidence="3">
    <location>
        <begin position="757"/>
        <end position="775"/>
    </location>
</feature>
<dbReference type="Pfam" id="PF07494">
    <property type="entry name" value="Reg_prop"/>
    <property type="match status" value="1"/>
</dbReference>
<evidence type="ECO:0000256" key="3">
    <source>
        <dbReference type="SAM" id="Phobius"/>
    </source>
</evidence>
<keyword evidence="3" id="KW-0472">Membrane</keyword>
<evidence type="ECO:0000256" key="2">
    <source>
        <dbReference type="SAM" id="Coils"/>
    </source>
</evidence>
<keyword evidence="7" id="KW-1185">Reference proteome</keyword>
<dbReference type="SUPFAM" id="SSF63829">
    <property type="entry name" value="Calcium-dependent phosphotriesterase"/>
    <property type="match status" value="2"/>
</dbReference>
<accession>A0A3B7MJ70</accession>
<dbReference type="InterPro" id="IPR013783">
    <property type="entry name" value="Ig-like_fold"/>
</dbReference>
<keyword evidence="2" id="KW-0175">Coiled coil</keyword>
<reference evidence="6 7" key="1">
    <citation type="submission" date="2018-09" db="EMBL/GenBank/DDBJ databases">
        <title>Genome sequencing of strain 6GH32-13.</title>
        <authorList>
            <person name="Weon H.-Y."/>
            <person name="Heo J."/>
            <person name="Kwon S.-W."/>
        </authorList>
    </citation>
    <scope>NUCLEOTIDE SEQUENCE [LARGE SCALE GENOMIC DNA]</scope>
    <source>
        <strain evidence="6 7">5GH32-13</strain>
    </source>
</reference>
<keyword evidence="4" id="KW-0732">Signal</keyword>
<sequence length="971" mass="111377">MKRSKRLLLLLLTVGMSCFGQNTIGLPEIINYSKHIYGGGTQNWDIQQDVNGIMYFANNEGVLSFDGTHWRIYPLPNKTIVRSIAIGKDKRIYAGGQDEIGYFSPDSTGVLVFTSLKNLIPERERSFADIWDIIPWGDDIFFRSIHKILQLTNQTMIVYPAVSEWAFMGIHDNQLVAQDMSHGLLKFNQGTWQPLMRREDLPPGLYTSTMIPIGKDSSLLATLKDGVFVLTAGRLVPFRSPDLDIVARETIYGGLALGHNWFALATSLGGCHVFNRKGELVQSFSRKEGLQNNNITSIFRDRNNNLWLGLDNGIDFIAYDNAIKHIYPENLNEGSGYAALIHNNQLYLGTTNGLYTVPLTAMDDLSFVKGQFMPVPNTKGQVWGLSEINGHVLLGHHDGSFQVDPRGAIPVNAKPGWGYWTYLPVNKVLPSSLVLAGTYHGLEVLEYRKDGFHAGYPIRGLDEPARFITFDNNNIAWASHPYRGVYRVDMSVQPARIKLYTDKDGLPSFMNNHVYTIKNQVVVATEKGVYRYNTQTDKFESSPWYQNVFGNTSLRYLKEDTDGNIWFIHDKQLGVVDFSAATPTIVYLPELNGKMVSGFEHIYSINARNIFIGAENGFYHINYEQYRKNKYLLQAHINTVTSIGPTDRLIFGGYFGEVNDINVQKQETVPDIVWKWNSLHFEYSSSLYGQEAIITYSYQLKGFDKGWSDWSRKTEKDYTNLPPGSYTFEVKARNNLGNESPVSSYSFRVLPPWYQSWWAYGAYLLALCALGFGLYRRQQRKFIRQQLRHEEEQKRLQYLHQLELEKSDKEIVKLRNEKLESEIDHKNKELASSAMHLVQKGELLTRIKEELTRLKKMPANGEDGEELKKLLRILHEEDKMDQGWEQFAFHFDRVHSDFLVALKEHYPQLTSNEIKLCAYLRMNLSTKEIAQLMNISVRGVEISRYRLRKKLQLTTDTNLFQFLLNIRSVNT</sequence>
<protein>
    <submittedName>
        <fullName evidence="6">Transcriptional regulator</fullName>
    </submittedName>
</protein>
<evidence type="ECO:0000256" key="4">
    <source>
        <dbReference type="SAM" id="SignalP"/>
    </source>
</evidence>
<dbReference type="RefSeq" id="WP_119049117.1">
    <property type="nucleotide sequence ID" value="NZ_CP032157.1"/>
</dbReference>
<dbReference type="AlphaFoldDB" id="A0A3B7MJ70"/>
<evidence type="ECO:0000313" key="7">
    <source>
        <dbReference type="Proteomes" id="UP000263900"/>
    </source>
</evidence>
<keyword evidence="3" id="KW-1133">Transmembrane helix</keyword>
<keyword evidence="1" id="KW-0597">Phosphoprotein</keyword>
<evidence type="ECO:0000256" key="1">
    <source>
        <dbReference type="ARBA" id="ARBA00022553"/>
    </source>
</evidence>
<dbReference type="EMBL" id="CP032157">
    <property type="protein sequence ID" value="AXY73279.1"/>
    <property type="molecule type" value="Genomic_DNA"/>
</dbReference>
<dbReference type="Gene3D" id="2.60.40.10">
    <property type="entry name" value="Immunoglobulins"/>
    <property type="match status" value="1"/>
</dbReference>
<dbReference type="SMART" id="SM00421">
    <property type="entry name" value="HTH_LUXR"/>
    <property type="match status" value="1"/>
</dbReference>
<dbReference type="PANTHER" id="PTHR43547:SF2">
    <property type="entry name" value="HYBRID SIGNAL TRANSDUCTION HISTIDINE KINASE C"/>
    <property type="match status" value="1"/>
</dbReference>
<feature type="chain" id="PRO_5017540355" evidence="4">
    <location>
        <begin position="21"/>
        <end position="971"/>
    </location>
</feature>
<feature type="signal peptide" evidence="4">
    <location>
        <begin position="1"/>
        <end position="20"/>
    </location>
</feature>
<feature type="coiled-coil region" evidence="2">
    <location>
        <begin position="802"/>
        <end position="829"/>
    </location>
</feature>
<dbReference type="InterPro" id="IPR011110">
    <property type="entry name" value="Reg_prop"/>
</dbReference>
<dbReference type="InterPro" id="IPR036388">
    <property type="entry name" value="WH-like_DNA-bd_sf"/>
</dbReference>
<evidence type="ECO:0000259" key="5">
    <source>
        <dbReference type="SMART" id="SM00421"/>
    </source>
</evidence>
<dbReference type="Pfam" id="PF07495">
    <property type="entry name" value="Y_Y_Y"/>
    <property type="match status" value="1"/>
</dbReference>